<proteinExistence type="predicted"/>
<reference evidence="1" key="2">
    <citation type="journal article" date="2015" name="Data Brief">
        <title>Shoot transcriptome of the giant reed, Arundo donax.</title>
        <authorList>
            <person name="Barrero R.A."/>
            <person name="Guerrero F.D."/>
            <person name="Moolhuijzen P."/>
            <person name="Goolsby J.A."/>
            <person name="Tidwell J."/>
            <person name="Bellgard S.E."/>
            <person name="Bellgard M.I."/>
        </authorList>
    </citation>
    <scope>NUCLEOTIDE SEQUENCE</scope>
    <source>
        <tissue evidence="1">Shoot tissue taken approximately 20 cm above the soil surface</tissue>
    </source>
</reference>
<accession>A0A0A9G8E9</accession>
<sequence length="97" mass="11465">MNYVELEGWFQGQLASALQMETSQHYPQLSFLYCLQWYLCPILWIHQLPHQRMQKEETTCLCHQATQQNAAFLFSGSPRSLIRNQQEEADRPSQPQH</sequence>
<organism evidence="1">
    <name type="scientific">Arundo donax</name>
    <name type="common">Giant reed</name>
    <name type="synonym">Donax arundinaceus</name>
    <dbReference type="NCBI Taxonomy" id="35708"/>
    <lineage>
        <taxon>Eukaryota</taxon>
        <taxon>Viridiplantae</taxon>
        <taxon>Streptophyta</taxon>
        <taxon>Embryophyta</taxon>
        <taxon>Tracheophyta</taxon>
        <taxon>Spermatophyta</taxon>
        <taxon>Magnoliopsida</taxon>
        <taxon>Liliopsida</taxon>
        <taxon>Poales</taxon>
        <taxon>Poaceae</taxon>
        <taxon>PACMAD clade</taxon>
        <taxon>Arundinoideae</taxon>
        <taxon>Arundineae</taxon>
        <taxon>Arundo</taxon>
    </lineage>
</organism>
<protein>
    <submittedName>
        <fullName evidence="1">Uncharacterized protein</fullName>
    </submittedName>
</protein>
<name>A0A0A9G8E9_ARUDO</name>
<dbReference type="EMBL" id="GBRH01179070">
    <property type="protein sequence ID" value="JAE18826.1"/>
    <property type="molecule type" value="Transcribed_RNA"/>
</dbReference>
<dbReference type="AlphaFoldDB" id="A0A0A9G8E9"/>
<reference evidence="1" key="1">
    <citation type="submission" date="2014-09" db="EMBL/GenBank/DDBJ databases">
        <authorList>
            <person name="Magalhaes I.L.F."/>
            <person name="Oliveira U."/>
            <person name="Santos F.R."/>
            <person name="Vidigal T.H.D.A."/>
            <person name="Brescovit A.D."/>
            <person name="Santos A.J."/>
        </authorList>
    </citation>
    <scope>NUCLEOTIDE SEQUENCE</scope>
    <source>
        <tissue evidence="1">Shoot tissue taken approximately 20 cm above the soil surface</tissue>
    </source>
</reference>
<evidence type="ECO:0000313" key="1">
    <source>
        <dbReference type="EMBL" id="JAE18826.1"/>
    </source>
</evidence>